<dbReference type="Proteomes" id="UP000224460">
    <property type="component" value="Unassembled WGS sequence"/>
</dbReference>
<sequence length="536" mass="62014">MYKIVLIDDENIVRRGIRDLVQWQELGLEMVGDAEDGEKGLELIRNVSPDIILLDINMPKMDGLTMSKIVRETYPNMKIVLITGYDEFSYVREALRLGVEDYILKPITKAEMEVLLKKLIHKLNEEKLNQSEKLKMQKAISVSNTLLRQECIENIIFNDLEEGLIKRKCEIAQLPLNRVCYGIALLDYDMTIKGEQKKSKELTNFAISNVLGEMVETEGKGIILELEGKNALLYLGQERDEDTYYRYIATLKQAITRILGITVTVGVGGLVPVIGEIGVSYKQAREALLNRFFLGTNRIITKEASLSFLGMNNKNQWLEWEQRLVGAINNKVLFGEILKEIVVRMEKSGMSQEECQNIWNILVSRLLKKFVQLDETIISIFPDTLNTMSEIQEKKTIKAISEWVMTVYDKCQAYIEEQATPNKQYMQNIMRFIEEKYHMPDLSVTMICQEIHLSPSYFSTVFKKETGCTFIQYITQYRLEKAKELLQYSVLKTYEIAEQVGYIDPQYFSTLFKKQFKLTPSQYKKLKGRGEDEKRA</sequence>
<dbReference type="EMBL" id="PEDL01000001">
    <property type="protein sequence ID" value="PHV72129.1"/>
    <property type="molecule type" value="Genomic_DNA"/>
</dbReference>
<evidence type="ECO:0000313" key="1">
    <source>
        <dbReference type="EMBL" id="PHV72129.1"/>
    </source>
</evidence>
<protein>
    <submittedName>
        <fullName evidence="1">Uncharacterized protein</fullName>
    </submittedName>
</protein>
<proteinExistence type="predicted"/>
<keyword evidence="2" id="KW-1185">Reference proteome</keyword>
<reference evidence="1" key="1">
    <citation type="submission" date="2017-10" db="EMBL/GenBank/DDBJ databases">
        <title>Genome sequence of cellulolytic Lachnospiraceae bacterium XHS1971 isolated from hotspring sediment.</title>
        <authorList>
            <person name="Vasudevan G."/>
            <person name="Joshi A.J."/>
            <person name="Hivarkar S."/>
            <person name="Lanjekar V.B."/>
            <person name="Dhakephalkar P.K."/>
            <person name="Dagar S."/>
        </authorList>
    </citation>
    <scope>NUCLEOTIDE SEQUENCE</scope>
    <source>
        <strain evidence="1">XHS1971</strain>
    </source>
</reference>
<evidence type="ECO:0000313" key="2">
    <source>
        <dbReference type="Proteomes" id="UP000224460"/>
    </source>
</evidence>
<name>A0AC61DFY4_9FIRM</name>
<comment type="caution">
    <text evidence="1">The sequence shown here is derived from an EMBL/GenBank/DDBJ whole genome shotgun (WGS) entry which is preliminary data.</text>
</comment>
<organism evidence="1 2">
    <name type="scientific">Sporanaerobium hydrogeniformans</name>
    <dbReference type="NCBI Taxonomy" id="3072179"/>
    <lineage>
        <taxon>Bacteria</taxon>
        <taxon>Bacillati</taxon>
        <taxon>Bacillota</taxon>
        <taxon>Clostridia</taxon>
        <taxon>Lachnospirales</taxon>
        <taxon>Lachnospiraceae</taxon>
        <taxon>Sporanaerobium</taxon>
    </lineage>
</organism>
<gene>
    <name evidence="1" type="ORF">CS063_01225</name>
</gene>
<accession>A0AC61DFY4</accession>